<reference evidence="4" key="1">
    <citation type="submission" date="2021-02" db="EMBL/GenBank/DDBJ databases">
        <authorList>
            <person name="Nowell W R."/>
        </authorList>
    </citation>
    <scope>NUCLEOTIDE SEQUENCE</scope>
</reference>
<evidence type="ECO:0000256" key="2">
    <source>
        <dbReference type="SAM" id="MobiDB-lite"/>
    </source>
</evidence>
<dbReference type="PANTHER" id="PTHR45632">
    <property type="entry name" value="LD33804P"/>
    <property type="match status" value="1"/>
</dbReference>
<gene>
    <name evidence="3" type="ORF">OVA965_LOCUS24778</name>
    <name evidence="4" type="ORF">TMI583_LOCUS25500</name>
</gene>
<dbReference type="EMBL" id="CAJOBA010036621">
    <property type="protein sequence ID" value="CAF4026356.1"/>
    <property type="molecule type" value="Genomic_DNA"/>
</dbReference>
<dbReference type="InterPro" id="IPR006652">
    <property type="entry name" value="Kelch_1"/>
</dbReference>
<dbReference type="SMART" id="SM00612">
    <property type="entry name" value="Kelch"/>
    <property type="match status" value="2"/>
</dbReference>
<dbReference type="InterPro" id="IPR015915">
    <property type="entry name" value="Kelch-typ_b-propeller"/>
</dbReference>
<feature type="non-terminal residue" evidence="4">
    <location>
        <position position="1"/>
    </location>
</feature>
<evidence type="ECO:0000313" key="4">
    <source>
        <dbReference type="EMBL" id="CAF4026356.1"/>
    </source>
</evidence>
<dbReference type="Pfam" id="PF01344">
    <property type="entry name" value="Kelch_1"/>
    <property type="match status" value="2"/>
</dbReference>
<dbReference type="EMBL" id="CAJNOK010015084">
    <property type="protein sequence ID" value="CAF1218054.1"/>
    <property type="molecule type" value="Genomic_DNA"/>
</dbReference>
<dbReference type="SUPFAM" id="SSF117281">
    <property type="entry name" value="Kelch motif"/>
    <property type="match status" value="1"/>
</dbReference>
<dbReference type="AlphaFoldDB" id="A0A8S2P3B0"/>
<dbReference type="Proteomes" id="UP000682733">
    <property type="component" value="Unassembled WGS sequence"/>
</dbReference>
<dbReference type="Proteomes" id="UP000677228">
    <property type="component" value="Unassembled WGS sequence"/>
</dbReference>
<feature type="compositionally biased region" description="Acidic residues" evidence="2">
    <location>
        <begin position="121"/>
        <end position="130"/>
    </location>
</feature>
<protein>
    <submittedName>
        <fullName evidence="4">Uncharacterized protein</fullName>
    </submittedName>
</protein>
<evidence type="ECO:0000313" key="5">
    <source>
        <dbReference type="Proteomes" id="UP000682733"/>
    </source>
</evidence>
<comment type="caution">
    <text evidence="4">The sequence shown here is derived from an EMBL/GenBank/DDBJ whole genome shotgun (WGS) entry which is preliminary data.</text>
</comment>
<keyword evidence="1" id="KW-0880">Kelch repeat</keyword>
<name>A0A8S2P3B0_9BILA</name>
<dbReference type="InterPro" id="IPR037293">
    <property type="entry name" value="Gal_Oxidase_central_sf"/>
</dbReference>
<accession>A0A8S2P3B0</accession>
<feature type="compositionally biased region" description="Acidic residues" evidence="2">
    <location>
        <begin position="139"/>
        <end position="154"/>
    </location>
</feature>
<dbReference type="PANTHER" id="PTHR45632:SF26">
    <property type="entry name" value="BTB DOMAIN-CONTAINING PROTEIN"/>
    <property type="match status" value="1"/>
</dbReference>
<feature type="region of interest" description="Disordered" evidence="2">
    <location>
        <begin position="112"/>
        <end position="154"/>
    </location>
</feature>
<evidence type="ECO:0000256" key="1">
    <source>
        <dbReference type="ARBA" id="ARBA00022441"/>
    </source>
</evidence>
<organism evidence="4 5">
    <name type="scientific">Didymodactylos carnosus</name>
    <dbReference type="NCBI Taxonomy" id="1234261"/>
    <lineage>
        <taxon>Eukaryota</taxon>
        <taxon>Metazoa</taxon>
        <taxon>Spiralia</taxon>
        <taxon>Gnathifera</taxon>
        <taxon>Rotifera</taxon>
        <taxon>Eurotatoria</taxon>
        <taxon>Bdelloidea</taxon>
        <taxon>Philodinida</taxon>
        <taxon>Philodinidae</taxon>
        <taxon>Didymodactylos</taxon>
    </lineage>
</organism>
<evidence type="ECO:0000313" key="3">
    <source>
        <dbReference type="EMBL" id="CAF1218054.1"/>
    </source>
</evidence>
<dbReference type="Gene3D" id="2.130.10.80">
    <property type="entry name" value="Galactose oxidase/kelch, beta-propeller"/>
    <property type="match status" value="2"/>
</dbReference>
<sequence>MLQDGSTDKDGCRAQKLSILNKIKCLETANDNANRLLFPIHHKYLKDNRNLNNSNYNNIDNVTTDDVEKIILSAYETAKVLIDNLKMCKLLKQNKIYTLKRLSTYISNSVRSSSNVTDNTMIDDDVDNESDTSSSSGNEDNDYYGEDNESENISEGEDDDKILLDHFAQHPVKSVVDVVDDVKTELKQQIKKLRPVAIACEVEAETLEKIIQDINDSEARSGESIEKEFGHLVNLLSTTKKRLREELKRKSQICRDNVHSRQEKLNNVKSSLNRGLREAEHTFSSQAIAQTIASAGCVVEAPNRISMKTSSLALNTWIPVASMSSARRHHTATLLSSGKVLVAGGHSSNSLSSCEVNDPPSNRWTPVASMSSPRFWHTATLLSSGKVLVTGGYTNSNSLSSCEVNDPPSNRWTPVASMSSPRFWHTATLLSSGKLLVT</sequence>
<proteinExistence type="predicted"/>